<evidence type="ECO:0000256" key="1">
    <source>
        <dbReference type="ARBA" id="ARBA00009986"/>
    </source>
</evidence>
<dbReference type="InterPro" id="IPR015590">
    <property type="entry name" value="Aldehyde_DH_dom"/>
</dbReference>
<name>A0A367ILB7_RHIST</name>
<dbReference type="InterPro" id="IPR016162">
    <property type="entry name" value="Ald_DH_N"/>
</dbReference>
<comment type="caution">
    <text evidence="5">The sequence shown here is derived from an EMBL/GenBank/DDBJ whole genome shotgun (WGS) entry which is preliminary data.</text>
</comment>
<dbReference type="PANTHER" id="PTHR43521">
    <property type="entry name" value="ALPHA-AMINOADIPIC SEMIALDEHYDE DEHYDROGENASE"/>
    <property type="match status" value="1"/>
</dbReference>
<dbReference type="InterPro" id="IPR016161">
    <property type="entry name" value="Ald_DH/histidinol_DH"/>
</dbReference>
<keyword evidence="3" id="KW-0520">NAD</keyword>
<evidence type="ECO:0000256" key="2">
    <source>
        <dbReference type="ARBA" id="ARBA00023002"/>
    </source>
</evidence>
<dbReference type="SUPFAM" id="SSF53720">
    <property type="entry name" value="ALDH-like"/>
    <property type="match status" value="1"/>
</dbReference>
<reference evidence="5 6" key="1">
    <citation type="journal article" date="2018" name="G3 (Bethesda)">
        <title>Phylogenetic and Phylogenomic Definition of Rhizopus Species.</title>
        <authorList>
            <person name="Gryganskyi A.P."/>
            <person name="Golan J."/>
            <person name="Dolatabadi S."/>
            <person name="Mondo S."/>
            <person name="Robb S."/>
            <person name="Idnurm A."/>
            <person name="Muszewska A."/>
            <person name="Steczkiewicz K."/>
            <person name="Masonjones S."/>
            <person name="Liao H.L."/>
            <person name="Gajdeczka M.T."/>
            <person name="Anike F."/>
            <person name="Vuek A."/>
            <person name="Anishchenko I.M."/>
            <person name="Voigt K."/>
            <person name="de Hoog G.S."/>
            <person name="Smith M.E."/>
            <person name="Heitman J."/>
            <person name="Vilgalys R."/>
            <person name="Stajich J.E."/>
        </authorList>
    </citation>
    <scope>NUCLEOTIDE SEQUENCE [LARGE SCALE GENOMIC DNA]</scope>
    <source>
        <strain evidence="5 6">LSU 92-RS-03</strain>
    </source>
</reference>
<keyword evidence="6" id="KW-1185">Reference proteome</keyword>
<dbReference type="OrthoDB" id="310895at2759"/>
<evidence type="ECO:0000256" key="3">
    <source>
        <dbReference type="ARBA" id="ARBA00023027"/>
    </source>
</evidence>
<accession>A0A367ILB7</accession>
<dbReference type="InterPro" id="IPR044638">
    <property type="entry name" value="ALDH7A1-like"/>
</dbReference>
<dbReference type="Pfam" id="PF00171">
    <property type="entry name" value="Aldedh"/>
    <property type="match status" value="1"/>
</dbReference>
<dbReference type="AlphaFoldDB" id="A0A367ILB7"/>
<dbReference type="GO" id="GO:0004029">
    <property type="term" value="F:aldehyde dehydrogenase (NAD+) activity"/>
    <property type="evidence" value="ECO:0007669"/>
    <property type="project" value="InterPro"/>
</dbReference>
<gene>
    <name evidence="5" type="ORF">CU098_000607</name>
</gene>
<keyword evidence="2" id="KW-0560">Oxidoreductase</keyword>
<dbReference type="STRING" id="4846.A0A367ILB7"/>
<proteinExistence type="inferred from homology"/>
<organism evidence="5 6">
    <name type="scientific">Rhizopus stolonifer</name>
    <name type="common">Rhizopus nigricans</name>
    <dbReference type="NCBI Taxonomy" id="4846"/>
    <lineage>
        <taxon>Eukaryota</taxon>
        <taxon>Fungi</taxon>
        <taxon>Fungi incertae sedis</taxon>
        <taxon>Mucoromycota</taxon>
        <taxon>Mucoromycotina</taxon>
        <taxon>Mucoromycetes</taxon>
        <taxon>Mucorales</taxon>
        <taxon>Mucorineae</taxon>
        <taxon>Rhizopodaceae</taxon>
        <taxon>Rhizopus</taxon>
    </lineage>
</organism>
<dbReference type="PANTHER" id="PTHR43521:SF1">
    <property type="entry name" value="ALPHA-AMINOADIPIC SEMIALDEHYDE DEHYDROGENASE"/>
    <property type="match status" value="1"/>
</dbReference>
<evidence type="ECO:0000313" key="5">
    <source>
        <dbReference type="EMBL" id="RCH78460.1"/>
    </source>
</evidence>
<dbReference type="EMBL" id="PJQM01007229">
    <property type="protein sequence ID" value="RCH78460.1"/>
    <property type="molecule type" value="Genomic_DNA"/>
</dbReference>
<feature type="non-terminal residue" evidence="5">
    <location>
        <position position="108"/>
    </location>
</feature>
<evidence type="ECO:0000313" key="6">
    <source>
        <dbReference type="Proteomes" id="UP000253551"/>
    </source>
</evidence>
<comment type="similarity">
    <text evidence="1">Belongs to the aldehyde dehydrogenase family.</text>
</comment>
<dbReference type="Proteomes" id="UP000253551">
    <property type="component" value="Unassembled WGS sequence"/>
</dbReference>
<evidence type="ECO:0000259" key="4">
    <source>
        <dbReference type="Pfam" id="PF00171"/>
    </source>
</evidence>
<dbReference type="Gene3D" id="3.40.605.10">
    <property type="entry name" value="Aldehyde Dehydrogenase, Chain A, domain 1"/>
    <property type="match status" value="1"/>
</dbReference>
<sequence length="108" mass="12021">MIPRVLRSRVLTQAVNLTRSTQSVRCLSTFEKHRSVFDALGLERTGNKGVFDGEWKGSGEIIPSYNPVNNEVIAEVITGTTGDLDVAFEKVAEAQKIWRELPVPKRGH</sequence>
<protein>
    <recommendedName>
        <fullName evidence="4">Aldehyde dehydrogenase domain-containing protein</fullName>
    </recommendedName>
</protein>
<feature type="domain" description="Aldehyde dehydrogenase" evidence="4">
    <location>
        <begin position="58"/>
        <end position="107"/>
    </location>
</feature>